<evidence type="ECO:0000313" key="3">
    <source>
        <dbReference type="EMBL" id="CAD2182074.1"/>
    </source>
</evidence>
<evidence type="ECO:0000256" key="2">
    <source>
        <dbReference type="SAM" id="SignalP"/>
    </source>
</evidence>
<protein>
    <submittedName>
        <fullName evidence="3">Uncharacterized protein</fullName>
    </submittedName>
</protein>
<dbReference type="AlphaFoldDB" id="A0A6V7W4V4"/>
<reference evidence="3 4" key="1">
    <citation type="submission" date="2020-08" db="EMBL/GenBank/DDBJ databases">
        <authorList>
            <person name="Koutsovoulos G."/>
            <person name="Danchin GJ E."/>
        </authorList>
    </citation>
    <scope>NUCLEOTIDE SEQUENCE [LARGE SCALE GENOMIC DNA]</scope>
</reference>
<dbReference type="EMBL" id="CAJEWN010000420">
    <property type="protein sequence ID" value="CAD2182074.1"/>
    <property type="molecule type" value="Genomic_DNA"/>
</dbReference>
<keyword evidence="2" id="KW-0732">Signal</keyword>
<feature type="signal peptide" evidence="2">
    <location>
        <begin position="1"/>
        <end position="19"/>
    </location>
</feature>
<proteinExistence type="predicted"/>
<evidence type="ECO:0000256" key="1">
    <source>
        <dbReference type="SAM" id="MobiDB-lite"/>
    </source>
</evidence>
<sequence length="92" mass="10698">MYIQRLFIFICFIVVMIQALPREKRNPFSDTTKDENKNTNIPKHVSPFAVFDSNDSIENNLNITTTTQSPDEDLLSKILVNDMDESVRQMEM</sequence>
<feature type="chain" id="PRO_5027698090" evidence="2">
    <location>
        <begin position="20"/>
        <end position="92"/>
    </location>
</feature>
<accession>A0A6V7W4V4</accession>
<gene>
    <name evidence="3" type="ORF">MENT_LOCUS34261</name>
</gene>
<feature type="region of interest" description="Disordered" evidence="1">
    <location>
        <begin position="25"/>
        <end position="46"/>
    </location>
</feature>
<comment type="caution">
    <text evidence="3">The sequence shown here is derived from an EMBL/GenBank/DDBJ whole genome shotgun (WGS) entry which is preliminary data.</text>
</comment>
<feature type="compositionally biased region" description="Basic and acidic residues" evidence="1">
    <location>
        <begin position="25"/>
        <end position="37"/>
    </location>
</feature>
<organism evidence="3 4">
    <name type="scientific">Meloidogyne enterolobii</name>
    <name type="common">Root-knot nematode worm</name>
    <name type="synonym">Meloidogyne mayaguensis</name>
    <dbReference type="NCBI Taxonomy" id="390850"/>
    <lineage>
        <taxon>Eukaryota</taxon>
        <taxon>Metazoa</taxon>
        <taxon>Ecdysozoa</taxon>
        <taxon>Nematoda</taxon>
        <taxon>Chromadorea</taxon>
        <taxon>Rhabditida</taxon>
        <taxon>Tylenchina</taxon>
        <taxon>Tylenchomorpha</taxon>
        <taxon>Tylenchoidea</taxon>
        <taxon>Meloidogynidae</taxon>
        <taxon>Meloidogyninae</taxon>
        <taxon>Meloidogyne</taxon>
    </lineage>
</organism>
<name>A0A6V7W4V4_MELEN</name>
<evidence type="ECO:0000313" key="4">
    <source>
        <dbReference type="Proteomes" id="UP000580250"/>
    </source>
</evidence>
<dbReference type="Proteomes" id="UP000580250">
    <property type="component" value="Unassembled WGS sequence"/>
</dbReference>